<dbReference type="Proteomes" id="UP001301769">
    <property type="component" value="Unassembled WGS sequence"/>
</dbReference>
<dbReference type="AlphaFoldDB" id="A0AAN7B636"/>
<dbReference type="SUPFAM" id="SSF52499">
    <property type="entry name" value="Isochorismatase-like hydrolases"/>
    <property type="match status" value="1"/>
</dbReference>
<gene>
    <name evidence="4" type="ORF">QBC37DRAFT_425346</name>
</gene>
<sequence>MSAPPNEAPHATEARRHNGTALFIIDIQKDLALNEATQIPHAERVKSATTAILASARRLLVRTTTTNDIIVFVQHHEPLERGPLQKSTTAWELVFEPTEEGLRSGREIVVEKDTRDTFESNPHLAPELKARGISEIVACGIQSECCVQSTCLGALTAGFVVTLLQGAHSTYDVGDESAVEIEREVEALVVENGGRVLDWKSVSAFWDYGSLPVVERGLSLASFQF</sequence>
<dbReference type="PANTHER" id="PTHR43540">
    <property type="entry name" value="PEROXYUREIDOACRYLATE/UREIDOACRYLATE AMIDOHYDROLASE-RELATED"/>
    <property type="match status" value="1"/>
</dbReference>
<dbReference type="Gene3D" id="3.40.50.850">
    <property type="entry name" value="Isochorismatase-like"/>
    <property type="match status" value="1"/>
</dbReference>
<feature type="domain" description="Isochorismatase-like" evidence="3">
    <location>
        <begin position="20"/>
        <end position="177"/>
    </location>
</feature>
<comment type="caution">
    <text evidence="4">The sequence shown here is derived from an EMBL/GenBank/DDBJ whole genome shotgun (WGS) entry which is preliminary data.</text>
</comment>
<dbReference type="PANTHER" id="PTHR43540:SF6">
    <property type="entry name" value="ISOCHORISMATASE-LIKE DOMAIN-CONTAINING PROTEIN"/>
    <property type="match status" value="1"/>
</dbReference>
<dbReference type="InterPro" id="IPR050272">
    <property type="entry name" value="Isochorismatase-like_hydrls"/>
</dbReference>
<dbReference type="GO" id="GO:0016787">
    <property type="term" value="F:hydrolase activity"/>
    <property type="evidence" value="ECO:0007669"/>
    <property type="project" value="UniProtKB-KW"/>
</dbReference>
<name>A0AAN7B636_9PEZI</name>
<evidence type="ECO:0000313" key="4">
    <source>
        <dbReference type="EMBL" id="KAK4212273.1"/>
    </source>
</evidence>
<evidence type="ECO:0000259" key="3">
    <source>
        <dbReference type="Pfam" id="PF00857"/>
    </source>
</evidence>
<proteinExistence type="inferred from homology"/>
<evidence type="ECO:0000313" key="5">
    <source>
        <dbReference type="Proteomes" id="UP001301769"/>
    </source>
</evidence>
<keyword evidence="2" id="KW-0378">Hydrolase</keyword>
<dbReference type="InterPro" id="IPR000868">
    <property type="entry name" value="Isochorismatase-like_dom"/>
</dbReference>
<reference evidence="4" key="1">
    <citation type="journal article" date="2023" name="Mol. Phylogenet. Evol.">
        <title>Genome-scale phylogeny and comparative genomics of the fungal order Sordariales.</title>
        <authorList>
            <person name="Hensen N."/>
            <person name="Bonometti L."/>
            <person name="Westerberg I."/>
            <person name="Brannstrom I.O."/>
            <person name="Guillou S."/>
            <person name="Cros-Aarteil S."/>
            <person name="Calhoun S."/>
            <person name="Haridas S."/>
            <person name="Kuo A."/>
            <person name="Mondo S."/>
            <person name="Pangilinan J."/>
            <person name="Riley R."/>
            <person name="LaButti K."/>
            <person name="Andreopoulos B."/>
            <person name="Lipzen A."/>
            <person name="Chen C."/>
            <person name="Yan M."/>
            <person name="Daum C."/>
            <person name="Ng V."/>
            <person name="Clum A."/>
            <person name="Steindorff A."/>
            <person name="Ohm R.A."/>
            <person name="Martin F."/>
            <person name="Silar P."/>
            <person name="Natvig D.O."/>
            <person name="Lalanne C."/>
            <person name="Gautier V."/>
            <person name="Ament-Velasquez S.L."/>
            <person name="Kruys A."/>
            <person name="Hutchinson M.I."/>
            <person name="Powell A.J."/>
            <person name="Barry K."/>
            <person name="Miller A.N."/>
            <person name="Grigoriev I.V."/>
            <person name="Debuchy R."/>
            <person name="Gladieux P."/>
            <person name="Hiltunen Thoren M."/>
            <person name="Johannesson H."/>
        </authorList>
    </citation>
    <scope>NUCLEOTIDE SEQUENCE</scope>
    <source>
        <strain evidence="4">PSN293</strain>
    </source>
</reference>
<accession>A0AAN7B636</accession>
<dbReference type="InterPro" id="IPR036380">
    <property type="entry name" value="Isochorismatase-like_sf"/>
</dbReference>
<evidence type="ECO:0000256" key="2">
    <source>
        <dbReference type="ARBA" id="ARBA00022801"/>
    </source>
</evidence>
<dbReference type="EMBL" id="MU858131">
    <property type="protein sequence ID" value="KAK4212273.1"/>
    <property type="molecule type" value="Genomic_DNA"/>
</dbReference>
<comment type="similarity">
    <text evidence="1">Belongs to the isochorismatase family.</text>
</comment>
<protein>
    <submittedName>
        <fullName evidence="4">Isochorismatase-like protein</fullName>
    </submittedName>
</protein>
<keyword evidence="5" id="KW-1185">Reference proteome</keyword>
<dbReference type="Pfam" id="PF00857">
    <property type="entry name" value="Isochorismatase"/>
    <property type="match status" value="1"/>
</dbReference>
<evidence type="ECO:0000256" key="1">
    <source>
        <dbReference type="ARBA" id="ARBA00006336"/>
    </source>
</evidence>
<reference evidence="4" key="2">
    <citation type="submission" date="2023-05" db="EMBL/GenBank/DDBJ databases">
        <authorList>
            <consortium name="Lawrence Berkeley National Laboratory"/>
            <person name="Steindorff A."/>
            <person name="Hensen N."/>
            <person name="Bonometti L."/>
            <person name="Westerberg I."/>
            <person name="Brannstrom I.O."/>
            <person name="Guillou S."/>
            <person name="Cros-Aarteil S."/>
            <person name="Calhoun S."/>
            <person name="Haridas S."/>
            <person name="Kuo A."/>
            <person name="Mondo S."/>
            <person name="Pangilinan J."/>
            <person name="Riley R."/>
            <person name="Labutti K."/>
            <person name="Andreopoulos B."/>
            <person name="Lipzen A."/>
            <person name="Chen C."/>
            <person name="Yanf M."/>
            <person name="Daum C."/>
            <person name="Ng V."/>
            <person name="Clum A."/>
            <person name="Ohm R."/>
            <person name="Martin F."/>
            <person name="Silar P."/>
            <person name="Natvig D."/>
            <person name="Lalanne C."/>
            <person name="Gautier V."/>
            <person name="Ament-Velasquez S.L."/>
            <person name="Kruys A."/>
            <person name="Hutchinson M.I."/>
            <person name="Powell A.J."/>
            <person name="Barry K."/>
            <person name="Miller A.N."/>
            <person name="Grigoriev I.V."/>
            <person name="Debuchy R."/>
            <person name="Gladieux P."/>
            <person name="Thoren M.H."/>
            <person name="Johannesson H."/>
        </authorList>
    </citation>
    <scope>NUCLEOTIDE SEQUENCE</scope>
    <source>
        <strain evidence="4">PSN293</strain>
    </source>
</reference>
<organism evidence="4 5">
    <name type="scientific">Rhypophila decipiens</name>
    <dbReference type="NCBI Taxonomy" id="261697"/>
    <lineage>
        <taxon>Eukaryota</taxon>
        <taxon>Fungi</taxon>
        <taxon>Dikarya</taxon>
        <taxon>Ascomycota</taxon>
        <taxon>Pezizomycotina</taxon>
        <taxon>Sordariomycetes</taxon>
        <taxon>Sordariomycetidae</taxon>
        <taxon>Sordariales</taxon>
        <taxon>Naviculisporaceae</taxon>
        <taxon>Rhypophila</taxon>
    </lineage>
</organism>